<dbReference type="AlphaFoldDB" id="A0A376GWX3"/>
<dbReference type="FunFam" id="2.60.120.260:FF:000027">
    <property type="entry name" value="Beta-glucuronidase"/>
    <property type="match status" value="1"/>
</dbReference>
<dbReference type="Gene3D" id="2.60.40.10">
    <property type="entry name" value="Immunoglobulins"/>
    <property type="match status" value="1"/>
</dbReference>
<dbReference type="InterPro" id="IPR013783">
    <property type="entry name" value="Ig-like_fold"/>
</dbReference>
<protein>
    <recommendedName>
        <fullName evidence="3">Beta-glucuronidase</fullName>
        <ecNumber evidence="2">3.2.1.31</ecNumber>
    </recommendedName>
</protein>
<dbReference type="Proteomes" id="UP000254807">
    <property type="component" value="Unassembled WGS sequence"/>
</dbReference>
<reference evidence="10 11" key="1">
    <citation type="submission" date="2018-06" db="EMBL/GenBank/DDBJ databases">
        <authorList>
            <consortium name="Pathogen Informatics"/>
            <person name="Doyle S."/>
        </authorList>
    </citation>
    <scope>NUCLEOTIDE SEQUENCE [LARGE SCALE GENOMIC DNA]</scope>
    <source>
        <strain evidence="10 11">NCTC12360</strain>
    </source>
</reference>
<accession>A0A376GWX3</accession>
<dbReference type="PRINTS" id="PR00132">
    <property type="entry name" value="GLHYDRLASE2"/>
</dbReference>
<dbReference type="InterPro" id="IPR008979">
    <property type="entry name" value="Galactose-bd-like_sf"/>
</dbReference>
<dbReference type="InterPro" id="IPR006102">
    <property type="entry name" value="Ig-like_GH2"/>
</dbReference>
<evidence type="ECO:0000259" key="9">
    <source>
        <dbReference type="Pfam" id="PF02837"/>
    </source>
</evidence>
<keyword evidence="4 6" id="KW-0378">Hydrolase</keyword>
<comment type="similarity">
    <text evidence="1 6">Belongs to the glycosyl hydrolase 2 family.</text>
</comment>
<evidence type="ECO:0000256" key="6">
    <source>
        <dbReference type="RuleBase" id="RU361154"/>
    </source>
</evidence>
<sequence length="602" mass="69495">MLYPIMTETRQVIDLSGLWRFKLDTNDDLQEELALEPINEKESYPISVPSSYNDLFETENIRNHVGWVWYEKEVTLPKRLLEERLVLRFGSATHEAKVFLNGKLITQHKGGFTPFESEINRFVKDGNNRITVAVNNIIDDSTLPVGIMKETVQENGDIKKENLVNFDFFNYAGIHRPVKLYTTPKDYISDITINTRITDLDASVEFNIDTEWTGKILIAIYDEEAQLVAEAEGKKGMIQLKNPIFWEPLDAYLYSMKISLIDDNKVIDTYTEEFGIRSVQVTNGKFLINNKPFYFKGFGKHEDSYVNGRGLNEAVNIKDFNLMKWIGANSFRTSHYPYSEEIMRLADREGIVVIDEVPAVGLHLNFMATLLDDNVEKHNTWKEIRTEDSHKTVIKELIERDKNHPSVVMWSIANEPDSDSEGAKEYFEPLVELTKELDPQKRPVTIVTYLKSTPDVCKVGDIVDVLCLNRYYGWYVSGGDLSHAKFLLKKELDGWMERCPDTPIIFTEYGADTVAGFHDTVPTMFTEEYQVAYYEANHEVIDTCENFVGEQVWNFADFATSQGILRVQGNKKGIFTRDRKPKMIAYYLQKRWSSIPNFSYKK</sequence>
<dbReference type="Pfam" id="PF02836">
    <property type="entry name" value="Glyco_hydro_2_C"/>
    <property type="match status" value="1"/>
</dbReference>
<dbReference type="InterPro" id="IPR023232">
    <property type="entry name" value="Glyco_hydro_2_AS"/>
</dbReference>
<evidence type="ECO:0000259" key="8">
    <source>
        <dbReference type="Pfam" id="PF02836"/>
    </source>
</evidence>
<evidence type="ECO:0000313" key="11">
    <source>
        <dbReference type="Proteomes" id="UP000254807"/>
    </source>
</evidence>
<dbReference type="Gene3D" id="3.20.20.80">
    <property type="entry name" value="Glycosidases"/>
    <property type="match status" value="1"/>
</dbReference>
<dbReference type="PROSITE" id="PS00608">
    <property type="entry name" value="GLYCOSYL_HYDROL_F2_2"/>
    <property type="match status" value="1"/>
</dbReference>
<dbReference type="Pfam" id="PF00703">
    <property type="entry name" value="Glyco_hydro_2"/>
    <property type="match status" value="1"/>
</dbReference>
<keyword evidence="5 6" id="KW-0326">Glycosidase</keyword>
<evidence type="ECO:0000313" key="10">
    <source>
        <dbReference type="EMBL" id="STD82182.1"/>
    </source>
</evidence>
<dbReference type="InterPro" id="IPR006104">
    <property type="entry name" value="Glyco_hydro_2_N"/>
</dbReference>
<proteinExistence type="inferred from homology"/>
<dbReference type="FunFam" id="3.20.20.80:FF:000080">
    <property type="entry name" value="Beta-glucuronidase UidA"/>
    <property type="match status" value="1"/>
</dbReference>
<dbReference type="SUPFAM" id="SSF49303">
    <property type="entry name" value="beta-Galactosidase/glucuronidase domain"/>
    <property type="match status" value="1"/>
</dbReference>
<dbReference type="Pfam" id="PF02837">
    <property type="entry name" value="Glyco_hydro_2_N"/>
    <property type="match status" value="1"/>
</dbReference>
<dbReference type="PANTHER" id="PTHR10066:SF67">
    <property type="entry name" value="BETA-GLUCURONIDASE"/>
    <property type="match status" value="1"/>
</dbReference>
<dbReference type="PROSITE" id="PS00719">
    <property type="entry name" value="GLYCOSYL_HYDROL_F2_1"/>
    <property type="match status" value="1"/>
</dbReference>
<feature type="domain" description="Glycoside hydrolase family 2 catalytic" evidence="8">
    <location>
        <begin position="279"/>
        <end position="595"/>
    </location>
</feature>
<dbReference type="GO" id="GO:0030246">
    <property type="term" value="F:carbohydrate binding"/>
    <property type="evidence" value="ECO:0007669"/>
    <property type="project" value="TreeGrafter"/>
</dbReference>
<dbReference type="GO" id="GO:0019391">
    <property type="term" value="P:glucuronoside catabolic process"/>
    <property type="evidence" value="ECO:0007669"/>
    <property type="project" value="TreeGrafter"/>
</dbReference>
<dbReference type="InterPro" id="IPR023230">
    <property type="entry name" value="Glyco_hydro_2_CS"/>
</dbReference>
<evidence type="ECO:0000259" key="7">
    <source>
        <dbReference type="Pfam" id="PF00703"/>
    </source>
</evidence>
<evidence type="ECO:0000256" key="4">
    <source>
        <dbReference type="ARBA" id="ARBA00022801"/>
    </source>
</evidence>
<dbReference type="RefSeq" id="WP_060814749.1">
    <property type="nucleotide sequence ID" value="NZ_JARPZP010000034.1"/>
</dbReference>
<evidence type="ECO:0000256" key="1">
    <source>
        <dbReference type="ARBA" id="ARBA00007401"/>
    </source>
</evidence>
<dbReference type="Gene3D" id="2.60.120.260">
    <property type="entry name" value="Galactose-binding domain-like"/>
    <property type="match status" value="1"/>
</dbReference>
<feature type="domain" description="Glycoside hydrolase family 2 immunoglobulin-like beta-sandwich" evidence="7">
    <location>
        <begin position="187"/>
        <end position="277"/>
    </location>
</feature>
<dbReference type="EMBL" id="UFYW01000001">
    <property type="protein sequence ID" value="STD82182.1"/>
    <property type="molecule type" value="Genomic_DNA"/>
</dbReference>
<name>A0A376GWX3_ENTGA</name>
<dbReference type="InterPro" id="IPR006103">
    <property type="entry name" value="Glyco_hydro_2_cat"/>
</dbReference>
<gene>
    <name evidence="10" type="primary">uidA_1</name>
    <name evidence="10" type="ORF">NCTC12360_00602</name>
</gene>
<dbReference type="InterPro" id="IPR006101">
    <property type="entry name" value="Glyco_hydro_2"/>
</dbReference>
<organism evidence="10 11">
    <name type="scientific">Enterococcus gallinarum</name>
    <dbReference type="NCBI Taxonomy" id="1353"/>
    <lineage>
        <taxon>Bacteria</taxon>
        <taxon>Bacillati</taxon>
        <taxon>Bacillota</taxon>
        <taxon>Bacilli</taxon>
        <taxon>Lactobacillales</taxon>
        <taxon>Enterococcaceae</taxon>
        <taxon>Enterococcus</taxon>
    </lineage>
</organism>
<evidence type="ECO:0000256" key="2">
    <source>
        <dbReference type="ARBA" id="ARBA00012761"/>
    </source>
</evidence>
<dbReference type="InterPro" id="IPR036156">
    <property type="entry name" value="Beta-gal/glucu_dom_sf"/>
</dbReference>
<evidence type="ECO:0000256" key="5">
    <source>
        <dbReference type="ARBA" id="ARBA00023295"/>
    </source>
</evidence>
<dbReference type="SUPFAM" id="SSF51445">
    <property type="entry name" value="(Trans)glycosidases"/>
    <property type="match status" value="1"/>
</dbReference>
<dbReference type="NCBIfam" id="NF007538">
    <property type="entry name" value="PRK10150.1"/>
    <property type="match status" value="1"/>
</dbReference>
<dbReference type="PANTHER" id="PTHR10066">
    <property type="entry name" value="BETA-GLUCURONIDASE"/>
    <property type="match status" value="1"/>
</dbReference>
<dbReference type="InterPro" id="IPR017853">
    <property type="entry name" value="GH"/>
</dbReference>
<evidence type="ECO:0000256" key="3">
    <source>
        <dbReference type="ARBA" id="ARBA00016205"/>
    </source>
</evidence>
<feature type="domain" description="Glycosyl hydrolases family 2 sugar binding" evidence="9">
    <location>
        <begin position="14"/>
        <end position="184"/>
    </location>
</feature>
<dbReference type="OrthoDB" id="9762066at2"/>
<dbReference type="GO" id="GO:0005975">
    <property type="term" value="P:carbohydrate metabolic process"/>
    <property type="evidence" value="ECO:0007669"/>
    <property type="project" value="InterPro"/>
</dbReference>
<dbReference type="GO" id="GO:0004566">
    <property type="term" value="F:beta-glucuronidase activity"/>
    <property type="evidence" value="ECO:0007669"/>
    <property type="project" value="UniProtKB-EC"/>
</dbReference>
<dbReference type="SUPFAM" id="SSF49785">
    <property type="entry name" value="Galactose-binding domain-like"/>
    <property type="match status" value="1"/>
</dbReference>
<keyword evidence="11" id="KW-1185">Reference proteome</keyword>
<dbReference type="EC" id="3.2.1.31" evidence="2"/>